<evidence type="ECO:0000313" key="1">
    <source>
        <dbReference type="EMBL" id="BAJ79889.1"/>
    </source>
</evidence>
<accession>F0J3N3</accession>
<sequence length="112" mass="12208">MLKLIDRGFNLVADDQVQVAGDQVSAPDTLVGMIELRGIGLFGVPAVRQATLKLVVQLCGIEERLPKPRTNDTLNAPEITINPHSCSAPIRIHWALDALGGRRMQYCGSFVE</sequence>
<dbReference type="Proteomes" id="UP000007100">
    <property type="component" value="Chromosome"/>
</dbReference>
<dbReference type="HOGENOM" id="CLU_052030_2_2_5"/>
<name>F0J3N3_ACIMA</name>
<dbReference type="KEGG" id="amv:ACMV_05420"/>
<evidence type="ECO:0000313" key="2">
    <source>
        <dbReference type="Proteomes" id="UP000007100"/>
    </source>
</evidence>
<dbReference type="EMBL" id="AP012035">
    <property type="protein sequence ID" value="BAJ79889.1"/>
    <property type="molecule type" value="Genomic_DNA"/>
</dbReference>
<dbReference type="InterPro" id="IPR027417">
    <property type="entry name" value="P-loop_NTPase"/>
</dbReference>
<gene>
    <name evidence="1" type="ordered locus">ACMV_05420</name>
</gene>
<organism evidence="1 2">
    <name type="scientific">Acidiphilium multivorum (strain DSM 11245 / JCM 8867 / NBRC 100883 / AIU 301)</name>
    <dbReference type="NCBI Taxonomy" id="926570"/>
    <lineage>
        <taxon>Bacteria</taxon>
        <taxon>Pseudomonadati</taxon>
        <taxon>Pseudomonadota</taxon>
        <taxon>Alphaproteobacteria</taxon>
        <taxon>Acetobacterales</taxon>
        <taxon>Acidocellaceae</taxon>
        <taxon>Acidiphilium</taxon>
    </lineage>
</organism>
<protein>
    <submittedName>
        <fullName evidence="1">Uncharacterized protein</fullName>
    </submittedName>
</protein>
<dbReference type="AlphaFoldDB" id="F0J3N3"/>
<keyword evidence="2" id="KW-1185">Reference proteome</keyword>
<dbReference type="Gene3D" id="3.40.50.300">
    <property type="entry name" value="P-loop containing nucleotide triphosphate hydrolases"/>
    <property type="match status" value="1"/>
</dbReference>
<reference evidence="1 2" key="1">
    <citation type="submission" date="2010-12" db="EMBL/GenBank/DDBJ databases">
        <title>Whole genome sequence of Acidiphilium multivorum AIU301.</title>
        <authorList>
            <person name="Narita-Yamada S."/>
            <person name="Nakamura S."/>
            <person name="Ito N."/>
            <person name="Takarada H."/>
            <person name="Katano Y."/>
            <person name="Nakazawa H."/>
            <person name="Hosoyama A."/>
            <person name="Yamada R."/>
            <person name="Fujita N."/>
        </authorList>
    </citation>
    <scope>NUCLEOTIDE SEQUENCE [LARGE SCALE GENOMIC DNA]</scope>
    <source>
        <strain evidence="2">DSM 11245 / JCM 8867 / AIU301</strain>
    </source>
</reference>
<proteinExistence type="predicted"/>